<dbReference type="SUPFAM" id="SSF54593">
    <property type="entry name" value="Glyoxalase/Bleomycin resistance protein/Dihydroxybiphenyl dioxygenase"/>
    <property type="match status" value="2"/>
</dbReference>
<dbReference type="EMBL" id="UINC01010979">
    <property type="protein sequence ID" value="SVA48639.1"/>
    <property type="molecule type" value="Genomic_DNA"/>
</dbReference>
<dbReference type="AlphaFoldDB" id="A0A381W7X4"/>
<reference evidence="1" key="1">
    <citation type="submission" date="2018-05" db="EMBL/GenBank/DDBJ databases">
        <authorList>
            <person name="Lanie J.A."/>
            <person name="Ng W.-L."/>
            <person name="Kazmierczak K.M."/>
            <person name="Andrzejewski T.M."/>
            <person name="Davidsen T.M."/>
            <person name="Wayne K.J."/>
            <person name="Tettelin H."/>
            <person name="Glass J.I."/>
            <person name="Rusch D."/>
            <person name="Podicherti R."/>
            <person name="Tsui H.-C.T."/>
            <person name="Winkler M.E."/>
        </authorList>
    </citation>
    <scope>NUCLEOTIDE SEQUENCE</scope>
</reference>
<gene>
    <name evidence="1" type="ORF">METZ01_LOCUS101493</name>
</gene>
<organism evidence="1">
    <name type="scientific">marine metagenome</name>
    <dbReference type="NCBI Taxonomy" id="408172"/>
    <lineage>
        <taxon>unclassified sequences</taxon>
        <taxon>metagenomes</taxon>
        <taxon>ecological metagenomes</taxon>
    </lineage>
</organism>
<sequence>MLKSIVMVTMLVTNLNSVEEAYDSYLGYQVVEEGQIDRSLGSAWGARGMNKHPYMIMQPKSGEEVYLRFIEDKSMTNYRPMGTHGWNSTEILVEDPDALAVKLSNSSFNIIGQPYDLYPTPDAPRAMQVLGPSNEILYLTRIIPGGSGFNLGSAQSYVDRVFIMVVGGPSMKALQDFYSQKLNMPVTEASDWTIGVISRLNNLPEDTIYPLALVSFKQDFLIELDEYPSVVVPRKRAVNHLPSSTSVVSFLVDSLDSFDLKWRRPPRTIQDFPYNGRKVGVTIGPAGEWIELIENR</sequence>
<name>A0A381W7X4_9ZZZZ</name>
<dbReference type="InterPro" id="IPR029068">
    <property type="entry name" value="Glyas_Bleomycin-R_OHBP_Dase"/>
</dbReference>
<accession>A0A381W7X4</accession>
<evidence type="ECO:0008006" key="2">
    <source>
        <dbReference type="Google" id="ProtNLM"/>
    </source>
</evidence>
<evidence type="ECO:0000313" key="1">
    <source>
        <dbReference type="EMBL" id="SVA48639.1"/>
    </source>
</evidence>
<protein>
    <recommendedName>
        <fullName evidence="2">VOC domain-containing protein</fullName>
    </recommendedName>
</protein>
<proteinExistence type="predicted"/>